<keyword evidence="1" id="KW-0808">Transferase</keyword>
<dbReference type="Gene3D" id="2.130.10.10">
    <property type="entry name" value="YVTN repeat-like/Quinoprotein amine dehydrogenase"/>
    <property type="match status" value="2"/>
</dbReference>
<dbReference type="InterPro" id="IPR011009">
    <property type="entry name" value="Kinase-like_dom_sf"/>
</dbReference>
<evidence type="ECO:0000313" key="9">
    <source>
        <dbReference type="Proteomes" id="UP000248326"/>
    </source>
</evidence>
<name>A0A318S6P5_9DEIO</name>
<proteinExistence type="predicted"/>
<reference evidence="8 9" key="1">
    <citation type="submission" date="2018-06" db="EMBL/GenBank/DDBJ databases">
        <title>Genomic Encyclopedia of Type Strains, Phase IV (KMG-IV): sequencing the most valuable type-strain genomes for metagenomic binning, comparative biology and taxonomic classification.</title>
        <authorList>
            <person name="Goeker M."/>
        </authorList>
    </citation>
    <scope>NUCLEOTIDE SEQUENCE [LARGE SCALE GENOMIC DNA]</scope>
    <source>
        <strain evidence="8 9">DSM 18048</strain>
    </source>
</reference>
<gene>
    <name evidence="8" type="ORF">DES52_109164</name>
</gene>
<protein>
    <submittedName>
        <fullName evidence="8">Serine/threonine protein kinase</fullName>
    </submittedName>
</protein>
<dbReference type="RefSeq" id="WP_110887168.1">
    <property type="nucleotide sequence ID" value="NZ_QJSX01000009.1"/>
</dbReference>
<dbReference type="InterPro" id="IPR017441">
    <property type="entry name" value="Protein_kinase_ATP_BS"/>
</dbReference>
<dbReference type="SUPFAM" id="SSF50998">
    <property type="entry name" value="Quinoprotein alcohol dehydrogenase-like"/>
    <property type="match status" value="2"/>
</dbReference>
<keyword evidence="8" id="KW-0723">Serine/threonine-protein kinase</keyword>
<dbReference type="PANTHER" id="PTHR43289">
    <property type="entry name" value="MITOGEN-ACTIVATED PROTEIN KINASE KINASE KINASE 20-RELATED"/>
    <property type="match status" value="1"/>
</dbReference>
<keyword evidence="3 8" id="KW-0418">Kinase</keyword>
<keyword evidence="4 5" id="KW-0067">ATP-binding</keyword>
<dbReference type="PROSITE" id="PS50011">
    <property type="entry name" value="PROTEIN_KINASE_DOM"/>
    <property type="match status" value="1"/>
</dbReference>
<dbReference type="PROSITE" id="PS00107">
    <property type="entry name" value="PROTEIN_KINASE_ATP"/>
    <property type="match status" value="1"/>
</dbReference>
<dbReference type="Pfam" id="PF00069">
    <property type="entry name" value="Pkinase"/>
    <property type="match status" value="1"/>
</dbReference>
<evidence type="ECO:0000256" key="4">
    <source>
        <dbReference type="ARBA" id="ARBA00022840"/>
    </source>
</evidence>
<dbReference type="InterPro" id="IPR000719">
    <property type="entry name" value="Prot_kinase_dom"/>
</dbReference>
<keyword evidence="9" id="KW-1185">Reference proteome</keyword>
<comment type="caution">
    <text evidence="8">The sequence shown here is derived from an EMBL/GenBank/DDBJ whole genome shotgun (WGS) entry which is preliminary data.</text>
</comment>
<feature type="domain" description="Protein kinase" evidence="7">
    <location>
        <begin position="15"/>
        <end position="274"/>
    </location>
</feature>
<feature type="binding site" evidence="5">
    <location>
        <position position="44"/>
    </location>
    <ligand>
        <name>ATP</name>
        <dbReference type="ChEBI" id="CHEBI:30616"/>
    </ligand>
</feature>
<evidence type="ECO:0000256" key="6">
    <source>
        <dbReference type="SAM" id="MobiDB-lite"/>
    </source>
</evidence>
<dbReference type="OrthoDB" id="9788659at2"/>
<feature type="region of interest" description="Disordered" evidence="6">
    <location>
        <begin position="282"/>
        <end position="308"/>
    </location>
</feature>
<evidence type="ECO:0000256" key="5">
    <source>
        <dbReference type="PROSITE-ProRule" id="PRU10141"/>
    </source>
</evidence>
<dbReference type="InterPro" id="IPR011047">
    <property type="entry name" value="Quinoprotein_ADH-like_sf"/>
</dbReference>
<dbReference type="Proteomes" id="UP000248326">
    <property type="component" value="Unassembled WGS sequence"/>
</dbReference>
<dbReference type="InterPro" id="IPR008266">
    <property type="entry name" value="Tyr_kinase_AS"/>
</dbReference>
<dbReference type="Gene3D" id="3.30.200.20">
    <property type="entry name" value="Phosphorylase Kinase, domain 1"/>
    <property type="match status" value="1"/>
</dbReference>
<organism evidence="8 9">
    <name type="scientific">Deinococcus yavapaiensis KR-236</name>
    <dbReference type="NCBI Taxonomy" id="694435"/>
    <lineage>
        <taxon>Bacteria</taxon>
        <taxon>Thermotogati</taxon>
        <taxon>Deinococcota</taxon>
        <taxon>Deinococci</taxon>
        <taxon>Deinococcales</taxon>
        <taxon>Deinococcaceae</taxon>
        <taxon>Deinococcus</taxon>
    </lineage>
</organism>
<evidence type="ECO:0000259" key="7">
    <source>
        <dbReference type="PROSITE" id="PS50011"/>
    </source>
</evidence>
<sequence length="638" mass="68855">MEQTTNAKALLAGRYELGGLIGEGGSARVYRARDTVLGRDVAVKLLRDRVSDSDRHRFEREIRTLARISHPGIVAIHDLGHDADGRLFFAMQLLLGGPLSVLGPLDDTPETLARFFDAAILVARTLDFVHALGVVHRDLTPHNILLGEDGVPRVMDFGLVYVSEGTRDLTRAGYTLGTPHYMAPEQAKGGAVGPHSDLYALGAVLYRVATGRPPFDGENDSGILFQHVYEAPPPPQDVNPAVPDTVARVLLRLLHKTPARRPERGEEVARLLELARDEEARDVSSGHFRGGRTRTGAHRGGPSDPRGVTERWSLQLGGDVTWPSAVTGSRSLVAVGTRKGKLCLVDHAGRRFAELPAADEVTAPVTLLRDSVVYGAWDGTLREVETRSGLERWRHRTRAEITGAPTPWNGLYLVTSRDGHLHCVSADKGELRWAYRGGAPIAASPVLWAGAAFVADEEGWVHAVDATLGAPLWKVQLSTTHATPALASLGPREAALIVPTWKGETHALHLVLQGGRPALAPEPLLWTYDLEDEVWASAAVANGRVYLATWSGTLHALSLRDADELWSRKLAGRVTASPVLAEGAVYVASEAGDVLALDARTGDVLWRADCPEGVQATPLVMDGTLYVAFMNGILRAFG</sequence>
<evidence type="ECO:0000256" key="3">
    <source>
        <dbReference type="ARBA" id="ARBA00022777"/>
    </source>
</evidence>
<dbReference type="EMBL" id="QJSX01000009">
    <property type="protein sequence ID" value="PYE53387.1"/>
    <property type="molecule type" value="Genomic_DNA"/>
</dbReference>
<dbReference type="GO" id="GO:0005524">
    <property type="term" value="F:ATP binding"/>
    <property type="evidence" value="ECO:0007669"/>
    <property type="project" value="UniProtKB-UniRule"/>
</dbReference>
<dbReference type="SUPFAM" id="SSF56112">
    <property type="entry name" value="Protein kinase-like (PK-like)"/>
    <property type="match status" value="1"/>
</dbReference>
<dbReference type="GO" id="GO:0004674">
    <property type="term" value="F:protein serine/threonine kinase activity"/>
    <property type="evidence" value="ECO:0007669"/>
    <property type="project" value="UniProtKB-KW"/>
</dbReference>
<evidence type="ECO:0000313" key="8">
    <source>
        <dbReference type="EMBL" id="PYE53387.1"/>
    </source>
</evidence>
<dbReference type="SMART" id="SM00564">
    <property type="entry name" value="PQQ"/>
    <property type="match status" value="5"/>
</dbReference>
<accession>A0A318S6P5</accession>
<dbReference type="Pfam" id="PF13360">
    <property type="entry name" value="PQQ_2"/>
    <property type="match status" value="2"/>
</dbReference>
<evidence type="ECO:0000256" key="2">
    <source>
        <dbReference type="ARBA" id="ARBA00022741"/>
    </source>
</evidence>
<dbReference type="CDD" id="cd14014">
    <property type="entry name" value="STKc_PknB_like"/>
    <property type="match status" value="1"/>
</dbReference>
<dbReference type="PANTHER" id="PTHR43289:SF34">
    <property type="entry name" value="SERINE_THREONINE-PROTEIN KINASE YBDM-RELATED"/>
    <property type="match status" value="1"/>
</dbReference>
<dbReference type="AlphaFoldDB" id="A0A318S6P5"/>
<dbReference type="InterPro" id="IPR018391">
    <property type="entry name" value="PQQ_b-propeller_rpt"/>
</dbReference>
<dbReference type="InterPro" id="IPR002372">
    <property type="entry name" value="PQQ_rpt_dom"/>
</dbReference>
<evidence type="ECO:0000256" key="1">
    <source>
        <dbReference type="ARBA" id="ARBA00022679"/>
    </source>
</evidence>
<dbReference type="PROSITE" id="PS00109">
    <property type="entry name" value="PROTEIN_KINASE_TYR"/>
    <property type="match status" value="1"/>
</dbReference>
<dbReference type="InterPro" id="IPR015943">
    <property type="entry name" value="WD40/YVTN_repeat-like_dom_sf"/>
</dbReference>
<dbReference type="Gene3D" id="1.10.510.10">
    <property type="entry name" value="Transferase(Phosphotransferase) domain 1"/>
    <property type="match status" value="1"/>
</dbReference>
<keyword evidence="2 5" id="KW-0547">Nucleotide-binding</keyword>